<evidence type="ECO:0000256" key="6">
    <source>
        <dbReference type="ARBA" id="ARBA00038076"/>
    </source>
</evidence>
<evidence type="ECO:0000256" key="1">
    <source>
        <dbReference type="ARBA" id="ARBA00004651"/>
    </source>
</evidence>
<gene>
    <name evidence="9" type="ORF">ACFPZN_00335</name>
</gene>
<evidence type="ECO:0000256" key="3">
    <source>
        <dbReference type="ARBA" id="ARBA00022692"/>
    </source>
</evidence>
<dbReference type="RefSeq" id="WP_378278872.1">
    <property type="nucleotide sequence ID" value="NZ_JBHSON010000001.1"/>
</dbReference>
<evidence type="ECO:0000256" key="7">
    <source>
        <dbReference type="SAM" id="Phobius"/>
    </source>
</evidence>
<feature type="transmembrane region" description="Helical" evidence="7">
    <location>
        <begin position="268"/>
        <end position="289"/>
    </location>
</feature>
<reference evidence="10" key="1">
    <citation type="journal article" date="2019" name="Int. J. Syst. Evol. Microbiol.">
        <title>The Global Catalogue of Microorganisms (GCM) 10K type strain sequencing project: providing services to taxonomists for standard genome sequencing and annotation.</title>
        <authorList>
            <consortium name="The Broad Institute Genomics Platform"/>
            <consortium name="The Broad Institute Genome Sequencing Center for Infectious Disease"/>
            <person name="Wu L."/>
            <person name="Ma J."/>
        </authorList>
    </citation>
    <scope>NUCLEOTIDE SEQUENCE [LARGE SCALE GENOMIC DNA]</scope>
    <source>
        <strain evidence="10">KCTC 42087</strain>
    </source>
</reference>
<evidence type="ECO:0000256" key="4">
    <source>
        <dbReference type="ARBA" id="ARBA00022989"/>
    </source>
</evidence>
<comment type="subcellular location">
    <subcellularLocation>
        <location evidence="1">Cell membrane</location>
        <topology evidence="1">Multi-pass membrane protein</topology>
    </subcellularLocation>
</comment>
<accession>A0ABW0ZN45</accession>
<feature type="transmembrane region" description="Helical" evidence="7">
    <location>
        <begin position="431"/>
        <end position="454"/>
    </location>
</feature>
<comment type="similarity">
    <text evidence="6">Belongs to the ABC-4 integral membrane protein family.</text>
</comment>
<feature type="domain" description="ABC3 transporter permease C-terminal" evidence="8">
    <location>
        <begin position="479"/>
        <end position="589"/>
    </location>
</feature>
<organism evidence="9 10">
    <name type="scientific">Actinomadura rugatobispora</name>
    <dbReference type="NCBI Taxonomy" id="1994"/>
    <lineage>
        <taxon>Bacteria</taxon>
        <taxon>Bacillati</taxon>
        <taxon>Actinomycetota</taxon>
        <taxon>Actinomycetes</taxon>
        <taxon>Streptosporangiales</taxon>
        <taxon>Thermomonosporaceae</taxon>
        <taxon>Actinomadura</taxon>
    </lineage>
</organism>
<feature type="transmembrane region" description="Helical" evidence="7">
    <location>
        <begin position="474"/>
        <end position="496"/>
    </location>
</feature>
<protein>
    <submittedName>
        <fullName evidence="9">FtsX-like permease family protein</fullName>
    </submittedName>
</protein>
<keyword evidence="3 7" id="KW-0812">Transmembrane</keyword>
<feature type="transmembrane region" description="Helical" evidence="7">
    <location>
        <begin position="528"/>
        <end position="550"/>
    </location>
</feature>
<dbReference type="PANTHER" id="PTHR30572">
    <property type="entry name" value="MEMBRANE COMPONENT OF TRANSPORTER-RELATED"/>
    <property type="match status" value="1"/>
</dbReference>
<evidence type="ECO:0000313" key="10">
    <source>
        <dbReference type="Proteomes" id="UP001596074"/>
    </source>
</evidence>
<dbReference type="InterPro" id="IPR050250">
    <property type="entry name" value="Macrolide_Exporter_MacB"/>
</dbReference>
<feature type="transmembrane region" description="Helical" evidence="7">
    <location>
        <begin position="362"/>
        <end position="384"/>
    </location>
</feature>
<feature type="transmembrane region" description="Helical" evidence="7">
    <location>
        <begin position="562"/>
        <end position="582"/>
    </location>
</feature>
<evidence type="ECO:0000259" key="8">
    <source>
        <dbReference type="Pfam" id="PF02687"/>
    </source>
</evidence>
<keyword evidence="4 7" id="KW-1133">Transmembrane helix</keyword>
<dbReference type="InterPro" id="IPR003838">
    <property type="entry name" value="ABC3_permease_C"/>
</dbReference>
<keyword evidence="10" id="KW-1185">Reference proteome</keyword>
<comment type="caution">
    <text evidence="9">The sequence shown here is derived from an EMBL/GenBank/DDBJ whole genome shotgun (WGS) entry which is preliminary data.</text>
</comment>
<evidence type="ECO:0000256" key="5">
    <source>
        <dbReference type="ARBA" id="ARBA00023136"/>
    </source>
</evidence>
<keyword evidence="2" id="KW-1003">Cell membrane</keyword>
<feature type="transmembrane region" description="Helical" evidence="7">
    <location>
        <begin position="301"/>
        <end position="323"/>
    </location>
</feature>
<keyword evidence="5 7" id="KW-0472">Membrane</keyword>
<dbReference type="PANTHER" id="PTHR30572:SF4">
    <property type="entry name" value="ABC TRANSPORTER PERMEASE YTRF"/>
    <property type="match status" value="1"/>
</dbReference>
<proteinExistence type="inferred from homology"/>
<evidence type="ECO:0000256" key="2">
    <source>
        <dbReference type="ARBA" id="ARBA00022475"/>
    </source>
</evidence>
<evidence type="ECO:0000313" key="9">
    <source>
        <dbReference type="EMBL" id="MFC5744052.1"/>
    </source>
</evidence>
<dbReference type="Pfam" id="PF02687">
    <property type="entry name" value="FtsX"/>
    <property type="match status" value="2"/>
</dbReference>
<dbReference type="EMBL" id="JBHSON010000001">
    <property type="protein sequence ID" value="MFC5744052.1"/>
    <property type="molecule type" value="Genomic_DNA"/>
</dbReference>
<name>A0ABW0ZN45_9ACTN</name>
<dbReference type="Proteomes" id="UP001596074">
    <property type="component" value="Unassembled WGS sequence"/>
</dbReference>
<feature type="domain" description="ABC3 transporter permease C-terminal" evidence="8">
    <location>
        <begin position="274"/>
        <end position="386"/>
    </location>
</feature>
<sequence length="599" mass="61480">MGRILLVFRLVVADVRRHPAQAAMLLVAITAATTTLALGLSLSGATETLYRQTREATAGPDVVAFSPGTGRTTIRALKSLEHAPGVVAYSGPYRQYYTPLTVRGSTGAAVVQVADLTPGPVDRPLVTSGSWVRPGGAVVERGFATALGAEVGDRVTVAGRSLPVVGIAVTAARSVYPWAPGIGPGGGPDDGGGLVWLAEPDTRVLESADLPVTSFINLKLRDPDTALVSLRERHPSVADAFADTWVNFRAWQQVAEQDFVMLRGSQPIMVIGGWLLGFLSIGGVATLAAGRAAKQTRRVGLLKAVGATPGLIAAVLLAEYLTLALLADALGLTIARLVAPAIVNPSASLLSTATGPSGGTIAVTTTVALAVAALSTFGPTLRALRTGTISALADTAHGPKHRAWLNGLSALLPTPLLLGVRLIARRPGRAVLHGCNIATTLIVVTALLMVHAQPVRGYPGSPMATLAQDGQERHLLLAVTAAVIVLAIVNTITITWSTALEARPTMAIARTLGATPGQITAGLSIAQLLPTLPGAIAGIPLGILLCLPFSPGNATILPPAGWLLTAALASVLTTAALTALPARIAARRSVARTLSAETR</sequence>